<dbReference type="EMBL" id="CP095338">
    <property type="protein sequence ID" value="XAG21525.1"/>
    <property type="molecule type" value="Genomic_DNA"/>
</dbReference>
<accession>A0AAU6SND7</accession>
<evidence type="ECO:0000313" key="3">
    <source>
        <dbReference type="EMBL" id="XAG21525.1"/>
    </source>
</evidence>
<reference evidence="3" key="1">
    <citation type="submission" date="2022-03" db="EMBL/GenBank/DDBJ databases">
        <title>Sea Food Isolates.</title>
        <authorList>
            <person name="Li c."/>
        </authorList>
    </citation>
    <scope>NUCLEOTIDE SEQUENCE</scope>
    <source>
        <strain evidence="3">19PA01SH03</strain>
    </source>
</reference>
<proteinExistence type="predicted"/>
<dbReference type="Gene3D" id="3.40.930.10">
    <property type="entry name" value="Mannitol-specific EII, Chain A"/>
    <property type="match status" value="1"/>
</dbReference>
<dbReference type="InterPro" id="IPR051541">
    <property type="entry name" value="PTS_SugarTrans_NitroReg"/>
</dbReference>
<gene>
    <name evidence="3" type="ORF">MRN70_01275</name>
</gene>
<dbReference type="PROSITE" id="PS51094">
    <property type="entry name" value="PTS_EIIA_TYPE_2"/>
    <property type="match status" value="1"/>
</dbReference>
<dbReference type="PANTHER" id="PTHR47738:SF1">
    <property type="entry name" value="NITROGEN REGULATORY PROTEIN"/>
    <property type="match status" value="1"/>
</dbReference>
<keyword evidence="1 3" id="KW-0762">Sugar transport</keyword>
<dbReference type="PIRSF" id="PIRSF029195">
    <property type="entry name" value="UCP029195_PTS_EIIA2"/>
    <property type="match status" value="1"/>
</dbReference>
<evidence type="ECO:0000256" key="1">
    <source>
        <dbReference type="ARBA" id="ARBA00022597"/>
    </source>
</evidence>
<evidence type="ECO:0000259" key="2">
    <source>
        <dbReference type="PROSITE" id="PS51094"/>
    </source>
</evidence>
<dbReference type="GO" id="GO:0030295">
    <property type="term" value="F:protein kinase activator activity"/>
    <property type="evidence" value="ECO:0007669"/>
    <property type="project" value="TreeGrafter"/>
</dbReference>
<dbReference type="InterPro" id="IPR016152">
    <property type="entry name" value="PTrfase/Anion_transptr"/>
</dbReference>
<name>A0AAU6SND7_UNCXX</name>
<dbReference type="Pfam" id="PF00359">
    <property type="entry name" value="PTS_EIIA_2"/>
    <property type="match status" value="1"/>
</dbReference>
<dbReference type="AlphaFoldDB" id="A0AAU6SND7"/>
<keyword evidence="1 3" id="KW-0813">Transport</keyword>
<dbReference type="InterPro" id="IPR035895">
    <property type="entry name" value="HPr-like_sf"/>
</dbReference>
<protein>
    <submittedName>
        <fullName evidence="3">PTS sugar transporter subunit IIA</fullName>
    </submittedName>
</protein>
<dbReference type="SUPFAM" id="SSF55594">
    <property type="entry name" value="HPr-like"/>
    <property type="match status" value="1"/>
</dbReference>
<dbReference type="InterPro" id="IPR002178">
    <property type="entry name" value="PTS_EIIA_type-2_dom"/>
</dbReference>
<dbReference type="SUPFAM" id="SSF55804">
    <property type="entry name" value="Phoshotransferase/anion transport protein"/>
    <property type="match status" value="1"/>
</dbReference>
<organism evidence="3">
    <name type="scientific">bacterium 19PA01SH03</name>
    <dbReference type="NCBI Taxonomy" id="2920705"/>
    <lineage>
        <taxon>Bacteria</taxon>
    </lineage>
</organism>
<dbReference type="InterPro" id="IPR016910">
    <property type="entry name" value="UCP029195_PTS_EIIA2"/>
</dbReference>
<dbReference type="PANTHER" id="PTHR47738">
    <property type="entry name" value="PTS SYSTEM FRUCTOSE-LIKE EIIA COMPONENT-RELATED"/>
    <property type="match status" value="1"/>
</dbReference>
<feature type="domain" description="PTS EIIA type-2" evidence="2">
    <location>
        <begin position="115"/>
        <end position="260"/>
    </location>
</feature>
<sequence>MFKVLMMVSRISFILEGNGFTAWQLHQIKQLTSYFRSMFVLYNITRDQQATLSDTLHVLSIGSCRHDVCQIAIEGLDAELACMVLTEYLRQHTTLFASSHTKNASAEAILANHSTFSLPFTIQWHSLLKAEFANQKDCLHYIAQQANSADESALIRQLLAREAIAATTLPPSIALPHVISEHISTPYLCVLTLSQAINWGSTQAETRFIIGLILPKRNPIKKEEIMAATRLTRWLIESHHQQLLFQQPNEAHLKGLLLHIMAH</sequence>